<proteinExistence type="predicted"/>
<feature type="region of interest" description="Disordered" evidence="1">
    <location>
        <begin position="1"/>
        <end position="20"/>
    </location>
</feature>
<keyword evidence="3" id="KW-1185">Reference proteome</keyword>
<evidence type="ECO:0000313" key="2">
    <source>
        <dbReference type="EMBL" id="KAG6949996.1"/>
    </source>
</evidence>
<dbReference type="AlphaFoldDB" id="A0A8J5LXL0"/>
<accession>A0A8J5LXL0</accession>
<gene>
    <name evidence="2" type="ORF">JG688_00014381</name>
</gene>
<name>A0A8J5LXL0_9STRA</name>
<organism evidence="2 3">
    <name type="scientific">Phytophthora aleatoria</name>
    <dbReference type="NCBI Taxonomy" id="2496075"/>
    <lineage>
        <taxon>Eukaryota</taxon>
        <taxon>Sar</taxon>
        <taxon>Stramenopiles</taxon>
        <taxon>Oomycota</taxon>
        <taxon>Peronosporomycetes</taxon>
        <taxon>Peronosporales</taxon>
        <taxon>Peronosporaceae</taxon>
        <taxon>Phytophthora</taxon>
    </lineage>
</organism>
<dbReference type="EMBL" id="JAENGY010001358">
    <property type="protein sequence ID" value="KAG6949996.1"/>
    <property type="molecule type" value="Genomic_DNA"/>
</dbReference>
<dbReference type="Proteomes" id="UP000709295">
    <property type="component" value="Unassembled WGS sequence"/>
</dbReference>
<evidence type="ECO:0000256" key="1">
    <source>
        <dbReference type="SAM" id="MobiDB-lite"/>
    </source>
</evidence>
<reference evidence="2" key="1">
    <citation type="submission" date="2021-01" db="EMBL/GenBank/DDBJ databases">
        <title>Phytophthora aleatoria, a newly-described species from Pinus radiata is distinct from Phytophthora cactorum isolates based on comparative genomics.</title>
        <authorList>
            <person name="Mcdougal R."/>
            <person name="Panda P."/>
            <person name="Williams N."/>
            <person name="Studholme D.J."/>
        </authorList>
    </citation>
    <scope>NUCLEOTIDE SEQUENCE</scope>
    <source>
        <strain evidence="2">NZFS 4037</strain>
    </source>
</reference>
<protein>
    <submittedName>
        <fullName evidence="2">Uncharacterized protein</fullName>
    </submittedName>
</protein>
<sequence length="255" mass="28449">MNSLPGFGSSVHHKSDNSRTRLPPSFAFSTLLDSLNPSHNRCGVLRSAAVGKNVPETSRVVFAAASFIICAATSCARRTQASPIEREQVLQHQVREEVLQRGERRLGGAARQEYQYLARPPRDCTHTPPANTYDTVWNLAHNLDTNVSYKNKTYTRICLICLETKTWNESLCRTSHVSNAKTHLVSAHKDHPEVMKAEKQRLENAKHFTVVSVKIAHLQIWSFLGPHRFSAAVGLASFGSCVLHELGCHIDEDAR</sequence>
<evidence type="ECO:0000313" key="3">
    <source>
        <dbReference type="Proteomes" id="UP000709295"/>
    </source>
</evidence>
<comment type="caution">
    <text evidence="2">The sequence shown here is derived from an EMBL/GenBank/DDBJ whole genome shotgun (WGS) entry which is preliminary data.</text>
</comment>